<sequence length="1073" mass="125026">MLSLIQGDIIQQSADAIALPSDIALLKAPGLKQLHRNGQQQYNESIEIQKPFGQIQQTSVITLPLQNSQFKYIIFCIVPKPEVNNQELQLSFLLELLFENIFDEITFLQLNSILIPVLGCDNADFTIQEFLKAFQSIYQKKRANLKNVNLIFVCQSQQEYEPVKRFLSIETPKTANPNINGIYKTVAQGCQTSLTEIYNQFHLQNITRNVENLKPEVQEGSEIEIAQYRREYNQKKQNQQNQGNHQSENFHNQESLNQENNYHNSSQKSKEFQQVDTFHQPHQSIILKSSPIIQQNNIFLSLIIDIDSVILEQKDLIKFMLQVCCDLYKLHQQLLQDQEILEQSNQVFNYKISYKYSMIPKQLLPFCPPEMLENQQISETHDSYSLGIIFKRVLEKINQKLNQEDQQNMVQIQTLLDKLISQPTYRPQIDDIFNLLLSLQLNEQFIEKWTQAQRNINYFYRKRGIWQKIKDLKNSILVKASLIKNQDYSNQQYPLTQYIDNRQEDQIQLQNQQSSHQESTLFTKLQQIEFDYDCEYAQREQNYKFCQIDCVVIAVDKYQLKQSLPTFIKLDSQQDKVLDKITILAQKDKEYYLYPIRQYVPIFGCSLVLLLFCPNQDQTIGRQNQLQNCFRDILLYNLQCLKINTFCLCLDEICKNLIINQNELSMDIVAKAFDEACNKNPDRVIWNEISINNQKWIVVKKTPMKIKLLEQSIIIHNQDITQIKGVDAIVNVTDPNLTNRGGICGAIFRAAGESLLVEEINILLKKLGRKQLETSEVVVTKSYRLGQENGPKYIFHAVGPKYNPQDPQKSIEQLNACIVNILKKCQEYKITSVAIPTISERNFDFPKQISAQTLHSAILEFQFENRMSIHIVDVIDKVVEIFKIIFKGEKLRETIHSKLDFAPPTDCLVCPINLQNYNSEALKRIIELAGPSFQNELEQQLKTKQNYSDLQNCQCFLIQGHKMKFNNINQILLISKPLNIIDKQTLLYQVFFSILVETFLKNNITSITILLYSILQQCLTTQEDFMRYCGKQAINILLKVIRDFEEKFQQECGKITILSNVAQFCTECELMFK</sequence>
<dbReference type="SMART" id="SM00506">
    <property type="entry name" value="A1pp"/>
    <property type="match status" value="1"/>
</dbReference>
<accession>A0A8S1S1R6</accession>
<evidence type="ECO:0000313" key="2">
    <source>
        <dbReference type="EMBL" id="CAD8133405.1"/>
    </source>
</evidence>
<feature type="domain" description="Macro" evidence="1">
    <location>
        <begin position="1"/>
        <end position="171"/>
    </location>
</feature>
<dbReference type="InterPro" id="IPR002589">
    <property type="entry name" value="Macro_dom"/>
</dbReference>
<comment type="caution">
    <text evidence="2">The sequence shown here is derived from an EMBL/GenBank/DDBJ whole genome shotgun (WGS) entry which is preliminary data.</text>
</comment>
<dbReference type="PROSITE" id="PS51154">
    <property type="entry name" value="MACRO"/>
    <property type="match status" value="2"/>
</dbReference>
<dbReference type="PANTHER" id="PTHR11106:SF111">
    <property type="entry name" value="MACRO DOMAIN-CONTAINING PROTEIN"/>
    <property type="match status" value="1"/>
</dbReference>
<dbReference type="EMBL" id="CAJJDP010000003">
    <property type="protein sequence ID" value="CAD8133405.1"/>
    <property type="molecule type" value="Genomic_DNA"/>
</dbReference>
<dbReference type="OrthoDB" id="311420at2759"/>
<dbReference type="OMA" id="IHNQDIT"/>
<organism evidence="2 3">
    <name type="scientific">Paramecium octaurelia</name>
    <dbReference type="NCBI Taxonomy" id="43137"/>
    <lineage>
        <taxon>Eukaryota</taxon>
        <taxon>Sar</taxon>
        <taxon>Alveolata</taxon>
        <taxon>Ciliophora</taxon>
        <taxon>Intramacronucleata</taxon>
        <taxon>Oligohymenophorea</taxon>
        <taxon>Peniculida</taxon>
        <taxon>Parameciidae</taxon>
        <taxon>Paramecium</taxon>
    </lineage>
</organism>
<dbReference type="Proteomes" id="UP000683925">
    <property type="component" value="Unassembled WGS sequence"/>
</dbReference>
<dbReference type="Pfam" id="PF01661">
    <property type="entry name" value="Macro"/>
    <property type="match status" value="1"/>
</dbReference>
<feature type="domain" description="Macro" evidence="1">
    <location>
        <begin position="700"/>
        <end position="890"/>
    </location>
</feature>
<dbReference type="AlphaFoldDB" id="A0A8S1S1R6"/>
<dbReference type="PANTHER" id="PTHR11106">
    <property type="entry name" value="GANGLIOSIDE INDUCED DIFFERENTIATION ASSOCIATED PROTEIN 2-RELATED"/>
    <property type="match status" value="1"/>
</dbReference>
<protein>
    <recommendedName>
        <fullName evidence="1">Macro domain-containing protein</fullName>
    </recommendedName>
</protein>
<gene>
    <name evidence="2" type="ORF">POCTA_138.1.T0040439</name>
</gene>
<reference evidence="2" key="1">
    <citation type="submission" date="2021-01" db="EMBL/GenBank/DDBJ databases">
        <authorList>
            <consortium name="Genoscope - CEA"/>
            <person name="William W."/>
        </authorList>
    </citation>
    <scope>NUCLEOTIDE SEQUENCE</scope>
</reference>
<proteinExistence type="predicted"/>
<evidence type="ECO:0000313" key="3">
    <source>
        <dbReference type="Proteomes" id="UP000683925"/>
    </source>
</evidence>
<evidence type="ECO:0000259" key="1">
    <source>
        <dbReference type="PROSITE" id="PS51154"/>
    </source>
</evidence>
<name>A0A8S1S1R6_PAROT</name>
<keyword evidence="3" id="KW-1185">Reference proteome</keyword>